<proteinExistence type="predicted"/>
<accession>A0ABN2FBA2</accession>
<dbReference type="EMBL" id="BAAAMU010000026">
    <property type="protein sequence ID" value="GAA1639041.1"/>
    <property type="molecule type" value="Genomic_DNA"/>
</dbReference>
<dbReference type="RefSeq" id="WP_346106802.1">
    <property type="nucleotide sequence ID" value="NZ_BAAAMU010000026.1"/>
</dbReference>
<reference evidence="1 2" key="1">
    <citation type="journal article" date="2019" name="Int. J. Syst. Evol. Microbiol.">
        <title>The Global Catalogue of Microorganisms (GCM) 10K type strain sequencing project: providing services to taxonomists for standard genome sequencing and annotation.</title>
        <authorList>
            <consortium name="The Broad Institute Genomics Platform"/>
            <consortium name="The Broad Institute Genome Sequencing Center for Infectious Disease"/>
            <person name="Wu L."/>
            <person name="Ma J."/>
        </authorList>
    </citation>
    <scope>NUCLEOTIDE SEQUENCE [LARGE SCALE GENOMIC DNA]</scope>
    <source>
        <strain evidence="1 2">JCM 13929</strain>
    </source>
</reference>
<sequence length="158" mass="17356">MNPGSAENTTTAAGGFLAISIDDSSIHHYRDVGELLRDPHGGDTAIECFDRDGFRLVFELNGRGQPVAARRTAEAPDHQELARRIGSVIGKSRARLRAADHDDLPDVLQELGTLASAPYAESFEALRRPPYGHPPLEDPHDPNDGDWFHNCFTHGKCF</sequence>
<keyword evidence="2" id="KW-1185">Reference proteome</keyword>
<protein>
    <submittedName>
        <fullName evidence="1">Uncharacterized protein</fullName>
    </submittedName>
</protein>
<name>A0ABN2FBA2_9ACTN</name>
<evidence type="ECO:0000313" key="2">
    <source>
        <dbReference type="Proteomes" id="UP001500064"/>
    </source>
</evidence>
<evidence type="ECO:0000313" key="1">
    <source>
        <dbReference type="EMBL" id="GAA1639041.1"/>
    </source>
</evidence>
<organism evidence="1 2">
    <name type="scientific">Nonomuraea maheshkhaliensis</name>
    <dbReference type="NCBI Taxonomy" id="419590"/>
    <lineage>
        <taxon>Bacteria</taxon>
        <taxon>Bacillati</taxon>
        <taxon>Actinomycetota</taxon>
        <taxon>Actinomycetes</taxon>
        <taxon>Streptosporangiales</taxon>
        <taxon>Streptosporangiaceae</taxon>
        <taxon>Nonomuraea</taxon>
    </lineage>
</organism>
<dbReference type="Proteomes" id="UP001500064">
    <property type="component" value="Unassembled WGS sequence"/>
</dbReference>
<gene>
    <name evidence="1" type="ORF">GCM10009733_040280</name>
</gene>
<comment type="caution">
    <text evidence="1">The sequence shown here is derived from an EMBL/GenBank/DDBJ whole genome shotgun (WGS) entry which is preliminary data.</text>
</comment>